<dbReference type="InterPro" id="IPR036568">
    <property type="entry name" value="GGCT-like_sf"/>
</dbReference>
<dbReference type="SUPFAM" id="SSF110857">
    <property type="entry name" value="Gamma-glutamyl cyclotransferase-like"/>
    <property type="match status" value="1"/>
</dbReference>
<feature type="domain" description="Gamma-glutamylcyclotransferase AIG2-like" evidence="1">
    <location>
        <begin position="3"/>
        <end position="135"/>
    </location>
</feature>
<gene>
    <name evidence="2" type="ORF">niasHT_012245</name>
</gene>
<dbReference type="CDD" id="cd06661">
    <property type="entry name" value="GGCT_like"/>
    <property type="match status" value="1"/>
</dbReference>
<proteinExistence type="predicted"/>
<accession>A0ABD2KXP8</accession>
<dbReference type="Proteomes" id="UP001620626">
    <property type="component" value="Unassembled WGS sequence"/>
</dbReference>
<organism evidence="2 3">
    <name type="scientific">Heterodera trifolii</name>
    <dbReference type="NCBI Taxonomy" id="157864"/>
    <lineage>
        <taxon>Eukaryota</taxon>
        <taxon>Metazoa</taxon>
        <taxon>Ecdysozoa</taxon>
        <taxon>Nematoda</taxon>
        <taxon>Chromadorea</taxon>
        <taxon>Rhabditida</taxon>
        <taxon>Tylenchina</taxon>
        <taxon>Tylenchomorpha</taxon>
        <taxon>Tylenchoidea</taxon>
        <taxon>Heteroderidae</taxon>
        <taxon>Heteroderinae</taxon>
        <taxon>Heterodera</taxon>
    </lineage>
</organism>
<protein>
    <recommendedName>
        <fullName evidence="1">Gamma-glutamylcyclotransferase AIG2-like domain-containing protein</fullName>
    </recommendedName>
</protein>
<evidence type="ECO:0000313" key="3">
    <source>
        <dbReference type="Proteomes" id="UP001620626"/>
    </source>
</evidence>
<dbReference type="AlphaFoldDB" id="A0ABD2KXP8"/>
<comment type="caution">
    <text evidence="2">The sequence shown here is derived from an EMBL/GenBank/DDBJ whole genome shotgun (WGS) entry which is preliminary data.</text>
</comment>
<dbReference type="InterPro" id="IPR013024">
    <property type="entry name" value="GGCT-like"/>
</dbReference>
<sequence length="180" mass="20850">MFLFVYGTLRKGFPGEMAQKLSTEAEWIGKALLQNAQLYRVHWENFHFDYPALVLIDEKVTDKSDNFVVGDLVHLKNAEQSIKWLDVYEECGEQFNQPNEYIRKEVTVQLMTDQEASQNFLASTYVYGWPIKDSDGNFVAPVREIVVAGDWLKFVQKIVEDYADKPLIHPHVRPCHPSLL</sequence>
<evidence type="ECO:0000259" key="1">
    <source>
        <dbReference type="Pfam" id="PF06094"/>
    </source>
</evidence>
<reference evidence="2 3" key="1">
    <citation type="submission" date="2024-10" db="EMBL/GenBank/DDBJ databases">
        <authorList>
            <person name="Kim D."/>
        </authorList>
    </citation>
    <scope>NUCLEOTIDE SEQUENCE [LARGE SCALE GENOMIC DNA]</scope>
    <source>
        <strain evidence="2">BH-2024</strain>
    </source>
</reference>
<dbReference type="EMBL" id="JBICBT010000607">
    <property type="protein sequence ID" value="KAL3107732.1"/>
    <property type="molecule type" value="Genomic_DNA"/>
</dbReference>
<keyword evidence="3" id="KW-1185">Reference proteome</keyword>
<dbReference type="Pfam" id="PF06094">
    <property type="entry name" value="GGACT"/>
    <property type="match status" value="1"/>
</dbReference>
<name>A0ABD2KXP8_9BILA</name>
<dbReference type="InterPro" id="IPR009288">
    <property type="entry name" value="AIG2-like_dom"/>
</dbReference>
<dbReference type="Gene3D" id="3.10.490.10">
    <property type="entry name" value="Gamma-glutamyl cyclotransferase-like"/>
    <property type="match status" value="1"/>
</dbReference>
<evidence type="ECO:0000313" key="2">
    <source>
        <dbReference type="EMBL" id="KAL3107732.1"/>
    </source>
</evidence>